<sequence>MLDVASFCACRALRKELAALMRQISQYLRESFIPGLTNQFCLIIDLTFAPSPHLPPLTTWLSD</sequence>
<reference evidence="1" key="1">
    <citation type="submission" date="2014-11" db="EMBL/GenBank/DDBJ databases">
        <authorList>
            <person name="Amaro Gonzalez C."/>
        </authorList>
    </citation>
    <scope>NUCLEOTIDE SEQUENCE</scope>
</reference>
<organism evidence="1">
    <name type="scientific">Anguilla anguilla</name>
    <name type="common">European freshwater eel</name>
    <name type="synonym">Muraena anguilla</name>
    <dbReference type="NCBI Taxonomy" id="7936"/>
    <lineage>
        <taxon>Eukaryota</taxon>
        <taxon>Metazoa</taxon>
        <taxon>Chordata</taxon>
        <taxon>Craniata</taxon>
        <taxon>Vertebrata</taxon>
        <taxon>Euteleostomi</taxon>
        <taxon>Actinopterygii</taxon>
        <taxon>Neopterygii</taxon>
        <taxon>Teleostei</taxon>
        <taxon>Anguilliformes</taxon>
        <taxon>Anguillidae</taxon>
        <taxon>Anguilla</taxon>
    </lineage>
</organism>
<evidence type="ECO:0000313" key="1">
    <source>
        <dbReference type="EMBL" id="JAH59632.1"/>
    </source>
</evidence>
<dbReference type="EMBL" id="GBXM01048945">
    <property type="protein sequence ID" value="JAH59632.1"/>
    <property type="molecule type" value="Transcribed_RNA"/>
</dbReference>
<accession>A0A0E9U1L0</accession>
<proteinExistence type="predicted"/>
<protein>
    <submittedName>
        <fullName evidence="1">Uncharacterized protein</fullName>
    </submittedName>
</protein>
<dbReference type="AlphaFoldDB" id="A0A0E9U1L0"/>
<name>A0A0E9U1L0_ANGAN</name>
<reference evidence="1" key="2">
    <citation type="journal article" date="2015" name="Fish Shellfish Immunol.">
        <title>Early steps in the European eel (Anguilla anguilla)-Vibrio vulnificus interaction in the gills: Role of the RtxA13 toxin.</title>
        <authorList>
            <person name="Callol A."/>
            <person name="Pajuelo D."/>
            <person name="Ebbesson L."/>
            <person name="Teles M."/>
            <person name="MacKenzie S."/>
            <person name="Amaro C."/>
        </authorList>
    </citation>
    <scope>NUCLEOTIDE SEQUENCE</scope>
</reference>